<sequence>MNTVSVLIADDHSLVRAGYRSILGDEDDIEVVGEAKDGLEAVEVAGERRPDVVLMDIRMPRMDGLEATRRITSDPRLHATKVVVLTTFDLDEYIFGALKAGASAFLLKGVEPPALISAVHTVAQGNALLEPGATRRLIEAYVTAQAVVPPPATTLPATLTAREVEILRLIAAGRTNSEIADLLCISPFTCKSHVSHILTKLDARDRIQLVVLAYESGLIAPGHTGNPPTPATS</sequence>
<evidence type="ECO:0000256" key="4">
    <source>
        <dbReference type="ARBA" id="ARBA00023163"/>
    </source>
</evidence>
<accession>A0ABS2U1Q0</accession>
<dbReference type="InterPro" id="IPR016032">
    <property type="entry name" value="Sig_transdc_resp-reg_C-effctor"/>
</dbReference>
<evidence type="ECO:0000256" key="3">
    <source>
        <dbReference type="ARBA" id="ARBA00023125"/>
    </source>
</evidence>
<reference evidence="8 9" key="1">
    <citation type="submission" date="2021-01" db="EMBL/GenBank/DDBJ databases">
        <title>Streptomyces acididurans sp. nov., isolated from a peat swamp forest soil.</title>
        <authorList>
            <person name="Chantavorakit T."/>
            <person name="Duangmal K."/>
        </authorList>
    </citation>
    <scope>NUCLEOTIDE SEQUENCE [LARGE SCALE GENOMIC DNA]</scope>
    <source>
        <strain evidence="8 9">KK5PA1</strain>
    </source>
</reference>
<name>A0ABS2U1Q0_9ACTN</name>
<evidence type="ECO:0000256" key="5">
    <source>
        <dbReference type="PROSITE-ProRule" id="PRU00169"/>
    </source>
</evidence>
<feature type="domain" description="HTH luxR-type" evidence="6">
    <location>
        <begin position="152"/>
        <end position="217"/>
    </location>
</feature>
<evidence type="ECO:0000259" key="6">
    <source>
        <dbReference type="PROSITE" id="PS50043"/>
    </source>
</evidence>
<dbReference type="InterPro" id="IPR011006">
    <property type="entry name" value="CheY-like_superfamily"/>
</dbReference>
<comment type="caution">
    <text evidence="8">The sequence shown here is derived from an EMBL/GenBank/DDBJ whole genome shotgun (WGS) entry which is preliminary data.</text>
</comment>
<proteinExistence type="predicted"/>
<dbReference type="PROSITE" id="PS50043">
    <property type="entry name" value="HTH_LUXR_2"/>
    <property type="match status" value="1"/>
</dbReference>
<keyword evidence="3" id="KW-0238">DNA-binding</keyword>
<keyword evidence="1 5" id="KW-0597">Phosphoprotein</keyword>
<dbReference type="Pfam" id="PF00196">
    <property type="entry name" value="GerE"/>
    <property type="match status" value="1"/>
</dbReference>
<evidence type="ECO:0000259" key="7">
    <source>
        <dbReference type="PROSITE" id="PS50110"/>
    </source>
</evidence>
<dbReference type="PRINTS" id="PR00038">
    <property type="entry name" value="HTHLUXR"/>
</dbReference>
<dbReference type="SMART" id="SM00448">
    <property type="entry name" value="REC"/>
    <property type="match status" value="1"/>
</dbReference>
<dbReference type="InterPro" id="IPR039420">
    <property type="entry name" value="WalR-like"/>
</dbReference>
<feature type="modified residue" description="4-aspartylphosphate" evidence="5">
    <location>
        <position position="56"/>
    </location>
</feature>
<dbReference type="PROSITE" id="PS50110">
    <property type="entry name" value="RESPONSE_REGULATORY"/>
    <property type="match status" value="1"/>
</dbReference>
<dbReference type="EMBL" id="JADKYB010000024">
    <property type="protein sequence ID" value="MBM9509277.1"/>
    <property type="molecule type" value="Genomic_DNA"/>
</dbReference>
<dbReference type="PANTHER" id="PTHR43214">
    <property type="entry name" value="TWO-COMPONENT RESPONSE REGULATOR"/>
    <property type="match status" value="1"/>
</dbReference>
<dbReference type="Proteomes" id="UP000749040">
    <property type="component" value="Unassembled WGS sequence"/>
</dbReference>
<dbReference type="CDD" id="cd17535">
    <property type="entry name" value="REC_NarL-like"/>
    <property type="match status" value="1"/>
</dbReference>
<dbReference type="SUPFAM" id="SSF52172">
    <property type="entry name" value="CheY-like"/>
    <property type="match status" value="1"/>
</dbReference>
<dbReference type="SUPFAM" id="SSF46894">
    <property type="entry name" value="C-terminal effector domain of the bipartite response regulators"/>
    <property type="match status" value="1"/>
</dbReference>
<evidence type="ECO:0000313" key="8">
    <source>
        <dbReference type="EMBL" id="MBM9509277.1"/>
    </source>
</evidence>
<keyword evidence="4" id="KW-0804">Transcription</keyword>
<dbReference type="PANTHER" id="PTHR43214:SF24">
    <property type="entry name" value="TRANSCRIPTIONAL REGULATORY PROTEIN NARL-RELATED"/>
    <property type="match status" value="1"/>
</dbReference>
<protein>
    <submittedName>
        <fullName evidence="8">Response regulator transcription factor</fullName>
    </submittedName>
</protein>
<evidence type="ECO:0000256" key="2">
    <source>
        <dbReference type="ARBA" id="ARBA00023015"/>
    </source>
</evidence>
<feature type="domain" description="Response regulatory" evidence="7">
    <location>
        <begin position="5"/>
        <end position="123"/>
    </location>
</feature>
<dbReference type="InterPro" id="IPR000792">
    <property type="entry name" value="Tscrpt_reg_LuxR_C"/>
</dbReference>
<organism evidence="8 9">
    <name type="scientific">Actinacidiphila acididurans</name>
    <dbReference type="NCBI Taxonomy" id="2784346"/>
    <lineage>
        <taxon>Bacteria</taxon>
        <taxon>Bacillati</taxon>
        <taxon>Actinomycetota</taxon>
        <taxon>Actinomycetes</taxon>
        <taxon>Kitasatosporales</taxon>
        <taxon>Streptomycetaceae</taxon>
        <taxon>Actinacidiphila</taxon>
    </lineage>
</organism>
<keyword evidence="9" id="KW-1185">Reference proteome</keyword>
<dbReference type="RefSeq" id="WP_205362121.1">
    <property type="nucleotide sequence ID" value="NZ_JADKYB010000024.1"/>
</dbReference>
<keyword evidence="2" id="KW-0805">Transcription regulation</keyword>
<evidence type="ECO:0000313" key="9">
    <source>
        <dbReference type="Proteomes" id="UP000749040"/>
    </source>
</evidence>
<dbReference type="InterPro" id="IPR001789">
    <property type="entry name" value="Sig_transdc_resp-reg_receiver"/>
</dbReference>
<dbReference type="SMART" id="SM00421">
    <property type="entry name" value="HTH_LUXR"/>
    <property type="match status" value="1"/>
</dbReference>
<gene>
    <name evidence="8" type="ORF">ITX44_32970</name>
</gene>
<dbReference type="InterPro" id="IPR058245">
    <property type="entry name" value="NreC/VraR/RcsB-like_REC"/>
</dbReference>
<dbReference type="Pfam" id="PF00072">
    <property type="entry name" value="Response_reg"/>
    <property type="match status" value="1"/>
</dbReference>
<evidence type="ECO:0000256" key="1">
    <source>
        <dbReference type="ARBA" id="ARBA00022553"/>
    </source>
</evidence>
<dbReference type="Gene3D" id="3.40.50.2300">
    <property type="match status" value="1"/>
</dbReference>
<dbReference type="CDD" id="cd06170">
    <property type="entry name" value="LuxR_C_like"/>
    <property type="match status" value="1"/>
</dbReference>